<dbReference type="Pfam" id="PF15731">
    <property type="entry name" value="MqsA_antitoxin"/>
    <property type="match status" value="1"/>
</dbReference>
<keyword evidence="2" id="KW-0238">DNA-binding</keyword>
<dbReference type="CDD" id="cd00093">
    <property type="entry name" value="HTH_XRE"/>
    <property type="match status" value="1"/>
</dbReference>
<evidence type="ECO:0000259" key="4">
    <source>
        <dbReference type="PROSITE" id="PS50943"/>
    </source>
</evidence>
<organism evidence="5 6">
    <name type="scientific">Faucicola osloensis</name>
    <name type="common">Moraxella osloensis</name>
    <dbReference type="NCBI Taxonomy" id="34062"/>
    <lineage>
        <taxon>Bacteria</taxon>
        <taxon>Pseudomonadati</taxon>
        <taxon>Pseudomonadota</taxon>
        <taxon>Gammaproteobacteria</taxon>
        <taxon>Moraxellales</taxon>
        <taxon>Moraxellaceae</taxon>
        <taxon>Faucicola</taxon>
    </lineage>
</organism>
<evidence type="ECO:0000256" key="1">
    <source>
        <dbReference type="ARBA" id="ARBA00023015"/>
    </source>
</evidence>
<sequence length="110" mass="12011">MKPVNFSDLDIANIVEAVIKDDPDAIVIKDSLAKSLSQLREGRYVPVSEVSQVRQKTGLSQSQFAKSLGISVNTLKSWEQGQRKPSGSAQVLLKLLGKKPELIDEIAHLA</sequence>
<feature type="domain" description="HTH cro/C1-type" evidence="4">
    <location>
        <begin position="50"/>
        <end position="103"/>
    </location>
</feature>
<keyword evidence="5" id="KW-0614">Plasmid</keyword>
<dbReference type="InterPro" id="IPR001387">
    <property type="entry name" value="Cro/C1-type_HTH"/>
</dbReference>
<geneLocation type="plasmid" evidence="6">
    <name>pnp7-1</name>
</geneLocation>
<dbReference type="AlphaFoldDB" id="A0A2D2LX26"/>
<evidence type="ECO:0000256" key="3">
    <source>
        <dbReference type="ARBA" id="ARBA00023163"/>
    </source>
</evidence>
<dbReference type="PANTHER" id="PTHR36511">
    <property type="entry name" value="MERR FAMILY BACTERIAL REGULATORY PROTEIN"/>
    <property type="match status" value="1"/>
</dbReference>
<evidence type="ECO:0000313" key="5">
    <source>
        <dbReference type="EMBL" id="ATR79579.1"/>
    </source>
</evidence>
<dbReference type="SMART" id="SM00530">
    <property type="entry name" value="HTH_XRE"/>
    <property type="match status" value="1"/>
</dbReference>
<accession>A0A2D2LX26</accession>
<dbReference type="InterPro" id="IPR010982">
    <property type="entry name" value="Lambda_DNA-bd_dom_sf"/>
</dbReference>
<dbReference type="PROSITE" id="PS50943">
    <property type="entry name" value="HTH_CROC1"/>
    <property type="match status" value="1"/>
</dbReference>
<dbReference type="InterPro" id="IPR032758">
    <property type="entry name" value="MqsA/HigA-2"/>
</dbReference>
<gene>
    <name evidence="5" type="ORF">NP7_09415</name>
</gene>
<reference evidence="6" key="1">
    <citation type="submission" date="2017-10" db="EMBL/GenBank/DDBJ databases">
        <title>Complete genome sequence of Moraxella osloensis NP7 isolated from human skin.</title>
        <authorList>
            <person name="Lee K."/>
            <person name="Lim J.Y."/>
            <person name="Hwang I."/>
        </authorList>
    </citation>
    <scope>NUCLEOTIDE SEQUENCE [LARGE SCALE GENOMIC DNA]</scope>
    <source>
        <strain evidence="6">NP7</strain>
        <plasmid evidence="6">pnp7-1</plasmid>
    </source>
</reference>
<dbReference type="Gene3D" id="1.10.260.40">
    <property type="entry name" value="lambda repressor-like DNA-binding domains"/>
    <property type="match status" value="1"/>
</dbReference>
<dbReference type="EMBL" id="CP024444">
    <property type="protein sequence ID" value="ATR79579.1"/>
    <property type="molecule type" value="Genomic_DNA"/>
</dbReference>
<dbReference type="PANTHER" id="PTHR36511:SF4">
    <property type="entry name" value="ANTITOXIN MQSA"/>
    <property type="match status" value="1"/>
</dbReference>
<keyword evidence="3" id="KW-0804">Transcription</keyword>
<dbReference type="InterPro" id="IPR052359">
    <property type="entry name" value="HTH-type_reg/antitoxin"/>
</dbReference>
<dbReference type="SUPFAM" id="SSF47413">
    <property type="entry name" value="lambda repressor-like DNA-binding domains"/>
    <property type="match status" value="1"/>
</dbReference>
<dbReference type="Proteomes" id="UP000229340">
    <property type="component" value="Plasmid pNP7-1"/>
</dbReference>
<proteinExistence type="predicted"/>
<keyword evidence="1" id="KW-0805">Transcription regulation</keyword>
<evidence type="ECO:0000313" key="6">
    <source>
        <dbReference type="Proteomes" id="UP000229340"/>
    </source>
</evidence>
<dbReference type="GO" id="GO:0003677">
    <property type="term" value="F:DNA binding"/>
    <property type="evidence" value="ECO:0007669"/>
    <property type="project" value="UniProtKB-KW"/>
</dbReference>
<name>A0A2D2LX26_FAUOS</name>
<evidence type="ECO:0000256" key="2">
    <source>
        <dbReference type="ARBA" id="ARBA00023125"/>
    </source>
</evidence>
<dbReference type="RefSeq" id="WP_100270950.1">
    <property type="nucleotide sequence ID" value="NZ_CP024444.1"/>
</dbReference>
<protein>
    <submittedName>
        <fullName evidence="5">Transcriptional regulator</fullName>
    </submittedName>
</protein>